<dbReference type="RefSeq" id="WP_310266479.1">
    <property type="nucleotide sequence ID" value="NZ_JAVDXU010000002.1"/>
</dbReference>
<dbReference type="InterPro" id="IPR016181">
    <property type="entry name" value="Acyl_CoA_acyltransferase"/>
</dbReference>
<keyword evidence="4" id="KW-1185">Reference proteome</keyword>
<dbReference type="PANTHER" id="PTHR43539:SF78">
    <property type="entry name" value="FLAVIN-CONTAINING MONOOXYGENASE"/>
    <property type="match status" value="1"/>
</dbReference>
<dbReference type="InterPro" id="IPR036188">
    <property type="entry name" value="FAD/NAD-bd_sf"/>
</dbReference>
<evidence type="ECO:0000313" key="3">
    <source>
        <dbReference type="EMBL" id="MDR7270512.1"/>
    </source>
</evidence>
<evidence type="ECO:0000259" key="2">
    <source>
        <dbReference type="PROSITE" id="PS51186"/>
    </source>
</evidence>
<dbReference type="EMBL" id="JAVDXU010000002">
    <property type="protein sequence ID" value="MDR7270512.1"/>
    <property type="molecule type" value="Genomic_DNA"/>
</dbReference>
<dbReference type="PROSITE" id="PS51186">
    <property type="entry name" value="GNAT"/>
    <property type="match status" value="1"/>
</dbReference>
<dbReference type="Proteomes" id="UP001180453">
    <property type="component" value="Unassembled WGS sequence"/>
</dbReference>
<dbReference type="PANTHER" id="PTHR43539">
    <property type="entry name" value="FLAVIN-BINDING MONOOXYGENASE-LIKE PROTEIN (AFU_ORTHOLOGUE AFUA_4G09220)"/>
    <property type="match status" value="1"/>
</dbReference>
<dbReference type="InterPro" id="IPR050982">
    <property type="entry name" value="Auxin_biosynth/cation_transpt"/>
</dbReference>
<dbReference type="Gene3D" id="3.40.630.30">
    <property type="match status" value="1"/>
</dbReference>
<reference evidence="3 4" key="1">
    <citation type="submission" date="2023-07" db="EMBL/GenBank/DDBJ databases">
        <title>Sorghum-associated microbial communities from plants grown in Nebraska, USA.</title>
        <authorList>
            <person name="Schachtman D."/>
        </authorList>
    </citation>
    <scope>NUCLEOTIDE SEQUENCE [LARGE SCALE GENOMIC DNA]</scope>
    <source>
        <strain evidence="3 4">BE314</strain>
    </source>
</reference>
<dbReference type="NCBIfam" id="NF040501">
    <property type="entry name" value="resist_ArsN2"/>
    <property type="match status" value="1"/>
</dbReference>
<proteinExistence type="predicted"/>
<dbReference type="CDD" id="cd04301">
    <property type="entry name" value="NAT_SF"/>
    <property type="match status" value="1"/>
</dbReference>
<dbReference type="InterPro" id="IPR000182">
    <property type="entry name" value="GNAT_dom"/>
</dbReference>
<dbReference type="SUPFAM" id="SSF51905">
    <property type="entry name" value="FAD/NAD(P)-binding domain"/>
    <property type="match status" value="1"/>
</dbReference>
<dbReference type="Gene3D" id="3.50.50.60">
    <property type="entry name" value="FAD/NAD(P)-binding domain"/>
    <property type="match status" value="1"/>
</dbReference>
<accession>A0ABU1YNR7</accession>
<gene>
    <name evidence="3" type="ORF">J2X20_003170</name>
</gene>
<evidence type="ECO:0000313" key="4">
    <source>
        <dbReference type="Proteomes" id="UP001180453"/>
    </source>
</evidence>
<sequence>MLLNPNISLRQAGASDWPAVQALLLANKLPTEGAQAHLSTYLLAVSGGEVVGCAGAEVYGSVALLRSVAIAPGLQKQGIGRLLVERLLQEARLRDISALYLLTVTAPEYFAQYGFKRIKIEDAPQALKASAEFQGACPACAALMTLALRDAPVADAGLPAAVLGAGPVGLAAVAQLVERGLPFVVLEAGEQVGANLRDYGHVQLFSPWQYDIDHAMARLLAPTGWTAPPAAELPRAGEIVERVLQPFATLPEVAPFIKLGARVLAVSREGFDKVKSAGREQAAFLVRYAQDGEVQELRARAVIDATGTWNQPNPIGANGLQAIGEAQARDRIFYGIPDVAGSLRSRYEGRRTLVVGAGHSAANALLALAELARQSPGTQLAWAVRSPALQRVFGGGDADALPARGALGASLRRLRDGGALEFFGGLRVTRIERVGEQLRVHGLDAKQQPVVVDGIDEIICATGQRPDLTITSELRLKLDPWLESTEALGPLIDPNLHSCGTVRPHGHRELAHPEPGFYTVGVKSYGRAPTFLMATGFEQARSVVAAIAGDGVAADRVELELPETGVCSVSLAAEGAAGSCCGPAPEPVAVAAPKRSCGPKPLPETEPRASRCCG</sequence>
<protein>
    <submittedName>
        <fullName evidence="3">N-acetylglutamate synthase-like GNAT family acetyltransferase</fullName>
    </submittedName>
</protein>
<dbReference type="PRINTS" id="PR00411">
    <property type="entry name" value="PNDRDTASEI"/>
</dbReference>
<keyword evidence="1" id="KW-0560">Oxidoreductase</keyword>
<dbReference type="Pfam" id="PF13738">
    <property type="entry name" value="Pyr_redox_3"/>
    <property type="match status" value="1"/>
</dbReference>
<organism evidence="3 4">
    <name type="scientific">Roseateles saccharophilus</name>
    <name type="common">Pseudomonas saccharophila</name>
    <dbReference type="NCBI Taxonomy" id="304"/>
    <lineage>
        <taxon>Bacteria</taxon>
        <taxon>Pseudomonadati</taxon>
        <taxon>Pseudomonadota</taxon>
        <taxon>Betaproteobacteria</taxon>
        <taxon>Burkholderiales</taxon>
        <taxon>Sphaerotilaceae</taxon>
        <taxon>Roseateles</taxon>
    </lineage>
</organism>
<dbReference type="PRINTS" id="PR00368">
    <property type="entry name" value="FADPNR"/>
</dbReference>
<dbReference type="Pfam" id="PF00583">
    <property type="entry name" value="Acetyltransf_1"/>
    <property type="match status" value="1"/>
</dbReference>
<comment type="caution">
    <text evidence="3">The sequence shown here is derived from an EMBL/GenBank/DDBJ whole genome shotgun (WGS) entry which is preliminary data.</text>
</comment>
<dbReference type="SUPFAM" id="SSF55729">
    <property type="entry name" value="Acyl-CoA N-acyltransferases (Nat)"/>
    <property type="match status" value="1"/>
</dbReference>
<feature type="domain" description="N-acetyltransferase" evidence="2">
    <location>
        <begin position="7"/>
        <end position="149"/>
    </location>
</feature>
<evidence type="ECO:0000256" key="1">
    <source>
        <dbReference type="ARBA" id="ARBA00023002"/>
    </source>
</evidence>
<name>A0ABU1YNR7_ROSSA</name>